<name>A0A2S6N5D4_9HYPH</name>
<feature type="region of interest" description="Disordered" evidence="1">
    <location>
        <begin position="56"/>
        <end position="84"/>
    </location>
</feature>
<accession>A0A2S6N5D4</accession>
<protein>
    <recommendedName>
        <fullName evidence="4">LGFP repeat-containing protein</fullName>
    </recommendedName>
</protein>
<dbReference type="Pfam" id="PF08310">
    <property type="entry name" value="LGFP"/>
    <property type="match status" value="3"/>
</dbReference>
<dbReference type="AlphaFoldDB" id="A0A2S6N5D4"/>
<proteinExistence type="predicted"/>
<evidence type="ECO:0000256" key="1">
    <source>
        <dbReference type="SAM" id="MobiDB-lite"/>
    </source>
</evidence>
<organism evidence="2 3">
    <name type="scientific">Rhodoblastus sphagnicola</name>
    <dbReference type="NCBI Taxonomy" id="333368"/>
    <lineage>
        <taxon>Bacteria</taxon>
        <taxon>Pseudomonadati</taxon>
        <taxon>Pseudomonadota</taxon>
        <taxon>Alphaproteobacteria</taxon>
        <taxon>Hyphomicrobiales</taxon>
        <taxon>Rhodoblastaceae</taxon>
        <taxon>Rhodoblastus</taxon>
    </lineage>
</organism>
<reference evidence="2 3" key="1">
    <citation type="journal article" date="2018" name="Arch. Microbiol.">
        <title>New insights into the metabolic potential of the phototrophic purple bacterium Rhodopila globiformis DSM 161(T) from its draft genome sequence and evidence for a vanadium-dependent nitrogenase.</title>
        <authorList>
            <person name="Imhoff J.F."/>
            <person name="Rahn T."/>
            <person name="Kunzel S."/>
            <person name="Neulinger S.C."/>
        </authorList>
    </citation>
    <scope>NUCLEOTIDE SEQUENCE [LARGE SCALE GENOMIC DNA]</scope>
    <source>
        <strain evidence="2 3">DSM 16996</strain>
    </source>
</reference>
<evidence type="ECO:0000313" key="2">
    <source>
        <dbReference type="EMBL" id="PPQ29830.1"/>
    </source>
</evidence>
<evidence type="ECO:0000313" key="3">
    <source>
        <dbReference type="Proteomes" id="UP000239089"/>
    </source>
</evidence>
<sequence>MRLTPTPTKCGFSCGPERSRLIGRDRRIADGRGRRQDGAFWPNKLSFVVHSTAPCGGQRPAFRSGGPPWRPDLNETPRANPGQFTTMSLGNTKKIIGCYQKNDILAFNLNNVTPKLEGFDAILNGLVILTRLTGASQMPIRFAQATAFKWWYLSFTALFCTIFLDTCAPNSACAFAVYGDIGIKYAAVGGPSGPLGQPLSDEAGVPEGGRFNDFQHGSIYWHPKTGAHVILGAIRDKWRQPGWGAGWLGYPTTDETTTPDGIGRFNHFLRVTNGAEASIYWTPKTGPVEIYGDIRKRWAQLGWERSSFGYPITPEFQEYQGTPIRSQQFEHGKLWWSPKTGVTTENPVAAYTPPAPPAPQKVKYCTDYTCDACKRDGLRCELNSSACPNINSSWACY</sequence>
<evidence type="ECO:0008006" key="4">
    <source>
        <dbReference type="Google" id="ProtNLM"/>
    </source>
</evidence>
<gene>
    <name evidence="2" type="ORF">CCR94_14395</name>
</gene>
<dbReference type="EMBL" id="NHSJ01000087">
    <property type="protein sequence ID" value="PPQ29830.1"/>
    <property type="molecule type" value="Genomic_DNA"/>
</dbReference>
<comment type="caution">
    <text evidence="2">The sequence shown here is derived from an EMBL/GenBank/DDBJ whole genome shotgun (WGS) entry which is preliminary data.</text>
</comment>
<dbReference type="InterPro" id="IPR013207">
    <property type="entry name" value="LGFP"/>
</dbReference>
<keyword evidence="3" id="KW-1185">Reference proteome</keyword>
<dbReference type="Proteomes" id="UP000239089">
    <property type="component" value="Unassembled WGS sequence"/>
</dbReference>